<dbReference type="PANTHER" id="PTHR30135:SF3">
    <property type="entry name" value="GLUCONEOGENESIS FACTOR-RELATED"/>
    <property type="match status" value="1"/>
</dbReference>
<organism evidence="3 4">
    <name type="scientific">Paenibacillus plantiphilus</name>
    <dbReference type="NCBI Taxonomy" id="2905650"/>
    <lineage>
        <taxon>Bacteria</taxon>
        <taxon>Bacillati</taxon>
        <taxon>Bacillota</taxon>
        <taxon>Bacilli</taxon>
        <taxon>Bacillales</taxon>
        <taxon>Paenibacillaceae</taxon>
        <taxon>Paenibacillus</taxon>
    </lineage>
</organism>
<dbReference type="NCBIfam" id="TIGR01826">
    <property type="entry name" value="CofD_related"/>
    <property type="match status" value="1"/>
</dbReference>
<dbReference type="InterPro" id="IPR010119">
    <property type="entry name" value="Gluconeogen_factor"/>
</dbReference>
<protein>
    <recommendedName>
        <fullName evidence="2">Gluconeogenesis factor</fullName>
    </recommendedName>
</protein>
<dbReference type="InterPro" id="IPR038136">
    <property type="entry name" value="CofD-like_dom_sf"/>
</dbReference>
<comment type="subcellular location">
    <subcellularLocation>
        <location evidence="2">Cytoplasm</location>
    </subcellularLocation>
</comment>
<dbReference type="EMBL" id="CAKMMF010000047">
    <property type="protein sequence ID" value="CAH1224689.1"/>
    <property type="molecule type" value="Genomic_DNA"/>
</dbReference>
<evidence type="ECO:0000313" key="3">
    <source>
        <dbReference type="EMBL" id="CAH1224689.1"/>
    </source>
</evidence>
<comment type="caution">
    <text evidence="3">The sequence shown here is derived from an EMBL/GenBank/DDBJ whole genome shotgun (WGS) entry which is preliminary data.</text>
</comment>
<sequence length="343" mass="37018">MLAIAILIATGTEVDMAKSNKKPQLPRIVVMGGGTGLSVMLRGLKEKPLDITAIVTVADDGGSSGILRNELHIPPPGDIRNVLIALADVEPLLSDMLQYRFSNGTGLAGHSLGNLMLAAMTDISGDFVSGVRELSRVLAVRGRVLPAAGQAIILHAEMIDGTIVSGESNIPKAGRAIKRVFIEPSDVEPLEEAVEAIRSADAILIGPGSLYTSIIPNLLVPKLAESIVASDAVKMFVCNVMTQPGETDNYSVSDHLDAVHAHIGHHLFDYIIVNDGEIPPQVQLKYAELGAKAVHLDLEEVTRRGYKVIADRLVLFRTYLRHDAARLSHHIYQLVESWMERKG</sequence>
<name>A0ABN8H1K6_9BACL</name>
<keyword evidence="1 2" id="KW-0963">Cytoplasm</keyword>
<dbReference type="InterPro" id="IPR002882">
    <property type="entry name" value="CofD"/>
</dbReference>
<dbReference type="Proteomes" id="UP000838686">
    <property type="component" value="Unassembled WGS sequence"/>
</dbReference>
<accession>A0ABN8H1K6</accession>
<evidence type="ECO:0000256" key="1">
    <source>
        <dbReference type="ARBA" id="ARBA00022490"/>
    </source>
</evidence>
<evidence type="ECO:0000313" key="4">
    <source>
        <dbReference type="Proteomes" id="UP000838686"/>
    </source>
</evidence>
<keyword evidence="4" id="KW-1185">Reference proteome</keyword>
<proteinExistence type="inferred from homology"/>
<evidence type="ECO:0000256" key="2">
    <source>
        <dbReference type="HAMAP-Rule" id="MF_00973"/>
    </source>
</evidence>
<gene>
    <name evidence="3" type="ORF">PAECIP111893_05167</name>
</gene>
<dbReference type="Gene3D" id="3.40.50.10680">
    <property type="entry name" value="CofD-like domains"/>
    <property type="match status" value="1"/>
</dbReference>
<dbReference type="PANTHER" id="PTHR30135">
    <property type="entry name" value="UNCHARACTERIZED PROTEIN YVCK-RELATED"/>
    <property type="match status" value="1"/>
</dbReference>
<comment type="similarity">
    <text evidence="2">Belongs to the gluconeogenesis factor family.</text>
</comment>
<dbReference type="HAMAP" id="MF_00973">
    <property type="entry name" value="Gluconeogen_factor"/>
    <property type="match status" value="1"/>
</dbReference>
<dbReference type="SUPFAM" id="SSF142338">
    <property type="entry name" value="CofD-like"/>
    <property type="match status" value="1"/>
</dbReference>
<reference evidence="3" key="1">
    <citation type="submission" date="2022-01" db="EMBL/GenBank/DDBJ databases">
        <authorList>
            <person name="Criscuolo A."/>
        </authorList>
    </citation>
    <scope>NUCLEOTIDE SEQUENCE</scope>
    <source>
        <strain evidence="3">CIP111893</strain>
    </source>
</reference>
<comment type="function">
    <text evidence="2">Required for morphogenesis under gluconeogenic growth conditions.</text>
</comment>
<dbReference type="CDD" id="cd07187">
    <property type="entry name" value="YvcK_like"/>
    <property type="match status" value="1"/>
</dbReference>
<dbReference type="Pfam" id="PF01933">
    <property type="entry name" value="CofD"/>
    <property type="match status" value="1"/>
</dbReference>